<protein>
    <submittedName>
        <fullName evidence="7">5288_t:CDS:1</fullName>
    </submittedName>
</protein>
<feature type="compositionally biased region" description="Low complexity" evidence="6">
    <location>
        <begin position="56"/>
        <end position="75"/>
    </location>
</feature>
<feature type="non-terminal residue" evidence="7">
    <location>
        <position position="416"/>
    </location>
</feature>
<evidence type="ECO:0000256" key="2">
    <source>
        <dbReference type="ARBA" id="ARBA00022491"/>
    </source>
</evidence>
<evidence type="ECO:0000256" key="3">
    <source>
        <dbReference type="ARBA" id="ARBA00023015"/>
    </source>
</evidence>
<keyword evidence="8" id="KW-1185">Reference proteome</keyword>
<feature type="compositionally biased region" description="Low complexity" evidence="6">
    <location>
        <begin position="97"/>
        <end position="108"/>
    </location>
</feature>
<feature type="compositionally biased region" description="Low complexity" evidence="6">
    <location>
        <begin position="319"/>
        <end position="343"/>
    </location>
</feature>
<evidence type="ECO:0000313" key="7">
    <source>
        <dbReference type="EMBL" id="CAG8500650.1"/>
    </source>
</evidence>
<dbReference type="Proteomes" id="UP000789342">
    <property type="component" value="Unassembled WGS sequence"/>
</dbReference>
<dbReference type="OrthoDB" id="2346861at2759"/>
<feature type="compositionally biased region" description="Basic and acidic residues" evidence="6">
    <location>
        <begin position="28"/>
        <end position="49"/>
    </location>
</feature>
<comment type="caution">
    <text evidence="7">The sequence shown here is derived from an EMBL/GenBank/DDBJ whole genome shotgun (WGS) entry which is preliminary data.</text>
</comment>
<reference evidence="7" key="1">
    <citation type="submission" date="2021-06" db="EMBL/GenBank/DDBJ databases">
        <authorList>
            <person name="Kallberg Y."/>
            <person name="Tangrot J."/>
            <person name="Rosling A."/>
        </authorList>
    </citation>
    <scope>NUCLEOTIDE SEQUENCE</scope>
    <source>
        <strain evidence="7">CL551</strain>
    </source>
</reference>
<dbReference type="Pfam" id="PF08598">
    <property type="entry name" value="Sds3"/>
    <property type="match status" value="1"/>
</dbReference>
<evidence type="ECO:0000313" key="8">
    <source>
        <dbReference type="Proteomes" id="UP000789342"/>
    </source>
</evidence>
<evidence type="ECO:0000256" key="6">
    <source>
        <dbReference type="SAM" id="MobiDB-lite"/>
    </source>
</evidence>
<sequence length="416" mass="47228">MTNKLKNKSKGPKSTERLNTRASARTEPPAKSREHGPTAEGRADAEKIQSDSIDIVTPSATVSTTTTRSSSVDPPHQTPEGSAKQKSRNFKSKKKVGTTSKKIAKAKQTTAKTIEIDYLSHSSDDADGLKVKREYRRKRNRGEDKAGYFKELRERLLAYKKKELEEEEATLKAGTHPKYVEEMKRVDEEYQKTRELQRQKRDHGFAHANKEYDAGVLQIKQQYVNERRELRKELLNKLEISKYQTKREYNELTTRYQSKFLDLIVKEGSVQPAMNDFERADDVENDIRIITLDTQTPSFSSKVSNAPQPISMEHEFRSRLSLSLQPSRSNDSTGNGFNNTSSSIFLSHGGPRSRHTLNIQTSQSNNFVPPPTYIDYEPRSRQSQNRNSSSNINRIGGTSNIANWNSLQASSIAQVN</sequence>
<dbReference type="GO" id="GO:0010468">
    <property type="term" value="P:regulation of gene expression"/>
    <property type="evidence" value="ECO:0007669"/>
    <property type="project" value="UniProtKB-ARBA"/>
</dbReference>
<feature type="region of interest" description="Disordered" evidence="6">
    <location>
        <begin position="315"/>
        <end position="394"/>
    </location>
</feature>
<organism evidence="7 8">
    <name type="scientific">Acaulospora morrowiae</name>
    <dbReference type="NCBI Taxonomy" id="94023"/>
    <lineage>
        <taxon>Eukaryota</taxon>
        <taxon>Fungi</taxon>
        <taxon>Fungi incertae sedis</taxon>
        <taxon>Mucoromycota</taxon>
        <taxon>Glomeromycotina</taxon>
        <taxon>Glomeromycetes</taxon>
        <taxon>Diversisporales</taxon>
        <taxon>Acaulosporaceae</taxon>
        <taxon>Acaulospora</taxon>
    </lineage>
</organism>
<feature type="region of interest" description="Disordered" evidence="6">
    <location>
        <begin position="1"/>
        <end position="108"/>
    </location>
</feature>
<feature type="compositionally biased region" description="Basic residues" evidence="6">
    <location>
        <begin position="85"/>
        <end position="96"/>
    </location>
</feature>
<gene>
    <name evidence="7" type="ORF">AMORRO_LOCUS3235</name>
</gene>
<comment type="subcellular location">
    <subcellularLocation>
        <location evidence="1">Nucleus</location>
    </subcellularLocation>
</comment>
<dbReference type="EMBL" id="CAJVPV010001537">
    <property type="protein sequence ID" value="CAG8500650.1"/>
    <property type="molecule type" value="Genomic_DNA"/>
</dbReference>
<feature type="compositionally biased region" description="Polar residues" evidence="6">
    <location>
        <begin position="356"/>
        <end position="367"/>
    </location>
</feature>
<evidence type="ECO:0000256" key="1">
    <source>
        <dbReference type="ARBA" id="ARBA00004123"/>
    </source>
</evidence>
<dbReference type="GO" id="GO:0005654">
    <property type="term" value="C:nucleoplasm"/>
    <property type="evidence" value="ECO:0007669"/>
    <property type="project" value="UniProtKB-ARBA"/>
</dbReference>
<dbReference type="AlphaFoldDB" id="A0A9N8ZMG3"/>
<keyword evidence="3" id="KW-0805">Transcription regulation</keyword>
<keyword evidence="4" id="KW-0804">Transcription</keyword>
<keyword evidence="2" id="KW-0678">Repressor</keyword>
<name>A0A9N8ZMG3_9GLOM</name>
<evidence type="ECO:0000256" key="4">
    <source>
        <dbReference type="ARBA" id="ARBA00023163"/>
    </source>
</evidence>
<evidence type="ECO:0000256" key="5">
    <source>
        <dbReference type="ARBA" id="ARBA00023242"/>
    </source>
</evidence>
<dbReference type="InterPro" id="IPR013907">
    <property type="entry name" value="Sds3"/>
</dbReference>
<proteinExistence type="predicted"/>
<dbReference type="PANTHER" id="PTHR21964">
    <property type="entry name" value="BREAST CANCER METASTASIS-SUPPRESSOR 1"/>
    <property type="match status" value="1"/>
</dbReference>
<feature type="compositionally biased region" description="Basic residues" evidence="6">
    <location>
        <begin position="1"/>
        <end position="11"/>
    </location>
</feature>
<keyword evidence="5" id="KW-0539">Nucleus</keyword>
<feature type="compositionally biased region" description="Low complexity" evidence="6">
    <location>
        <begin position="381"/>
        <end position="394"/>
    </location>
</feature>
<accession>A0A9N8ZMG3</accession>